<evidence type="ECO:0000256" key="3">
    <source>
        <dbReference type="ARBA" id="ARBA00023014"/>
    </source>
</evidence>
<sequence>MPRVISKNHIPNLLIHLKKSHDVFAPMEKEGEVVFGNVEDPTKVLLNYKTTLLPPKIYFLPPEEELFKVTNGRVQEEQLNNKFVVFGLSRKDLEAIVYLDQIMNKKPADTFYLNRRRAVTLIGVSEEEVGVPPGGDLILEKISDRYYRTLALTKKGKKIADLEFFEEKEINHKAKSHEATSKLDQILLDSELIARAIEWSRENYRQIWEHLGRVCLGCGICTYVCPLCYCTSTEDKTSFDQTVCSRCRKWDACTLPGFAKIAGGHNFRPTQAARYFNWFYHKFVRAYKEFGRAQCVACHRCQRYCPAGIDIEKVLEEIINAFQKAEPERKF</sequence>
<proteinExistence type="predicted"/>
<dbReference type="GO" id="GO:0051536">
    <property type="term" value="F:iron-sulfur cluster binding"/>
    <property type="evidence" value="ECO:0007669"/>
    <property type="project" value="UniProtKB-KW"/>
</dbReference>
<dbReference type="Pfam" id="PF17179">
    <property type="entry name" value="Fer4_22"/>
    <property type="match status" value="1"/>
</dbReference>
<dbReference type="PROSITE" id="PS51379">
    <property type="entry name" value="4FE4S_FER_2"/>
    <property type="match status" value="2"/>
</dbReference>
<comment type="caution">
    <text evidence="5">The sequence shown here is derived from an EMBL/GenBank/DDBJ whole genome shotgun (WGS) entry which is preliminary data.</text>
</comment>
<feature type="domain" description="4Fe-4S ferredoxin-type" evidence="4">
    <location>
        <begin position="286"/>
        <end position="314"/>
    </location>
</feature>
<accession>A0A1G1W1H3</accession>
<dbReference type="SUPFAM" id="SSF46548">
    <property type="entry name" value="alpha-helical ferredoxin"/>
    <property type="match status" value="1"/>
</dbReference>
<feature type="domain" description="4Fe-4S ferredoxin-type" evidence="4">
    <location>
        <begin position="204"/>
        <end position="236"/>
    </location>
</feature>
<evidence type="ECO:0000259" key="4">
    <source>
        <dbReference type="PROSITE" id="PS51379"/>
    </source>
</evidence>
<name>A0A1G1W1H3_9BACT</name>
<dbReference type="InterPro" id="IPR017896">
    <property type="entry name" value="4Fe4S_Fe-S-bd"/>
</dbReference>
<protein>
    <recommendedName>
        <fullName evidence="4">4Fe-4S ferredoxin-type domain-containing protein</fullName>
    </recommendedName>
</protein>
<dbReference type="Proteomes" id="UP000176299">
    <property type="component" value="Unassembled WGS sequence"/>
</dbReference>
<organism evidence="5 6">
    <name type="scientific">Candidatus Woykebacteria bacterium GWA1_44_8</name>
    <dbReference type="NCBI Taxonomy" id="1802591"/>
    <lineage>
        <taxon>Bacteria</taxon>
        <taxon>Candidatus Woykeibacteriota</taxon>
    </lineage>
</organism>
<evidence type="ECO:0000313" key="5">
    <source>
        <dbReference type="EMBL" id="OGY21493.1"/>
    </source>
</evidence>
<gene>
    <name evidence="5" type="ORF">A2113_01930</name>
</gene>
<evidence type="ECO:0000256" key="1">
    <source>
        <dbReference type="ARBA" id="ARBA00022723"/>
    </source>
</evidence>
<dbReference type="InterPro" id="IPR017900">
    <property type="entry name" value="4Fe4S_Fe_S_CS"/>
</dbReference>
<evidence type="ECO:0000256" key="2">
    <source>
        <dbReference type="ARBA" id="ARBA00023004"/>
    </source>
</evidence>
<evidence type="ECO:0000313" key="6">
    <source>
        <dbReference type="Proteomes" id="UP000176299"/>
    </source>
</evidence>
<reference evidence="5 6" key="1">
    <citation type="journal article" date="2016" name="Nat. Commun.">
        <title>Thousands of microbial genomes shed light on interconnected biogeochemical processes in an aquifer system.</title>
        <authorList>
            <person name="Anantharaman K."/>
            <person name="Brown C.T."/>
            <person name="Hug L.A."/>
            <person name="Sharon I."/>
            <person name="Castelle C.J."/>
            <person name="Probst A.J."/>
            <person name="Thomas B.C."/>
            <person name="Singh A."/>
            <person name="Wilkins M.J."/>
            <person name="Karaoz U."/>
            <person name="Brodie E.L."/>
            <person name="Williams K.H."/>
            <person name="Hubbard S.S."/>
            <person name="Banfield J.F."/>
        </authorList>
    </citation>
    <scope>NUCLEOTIDE SEQUENCE [LARGE SCALE GENOMIC DNA]</scope>
</reference>
<keyword evidence="2" id="KW-0408">Iron</keyword>
<dbReference type="AlphaFoldDB" id="A0A1G1W1H3"/>
<dbReference type="GO" id="GO:0046872">
    <property type="term" value="F:metal ion binding"/>
    <property type="evidence" value="ECO:0007669"/>
    <property type="project" value="UniProtKB-KW"/>
</dbReference>
<dbReference type="EMBL" id="MHCN01000013">
    <property type="protein sequence ID" value="OGY21493.1"/>
    <property type="molecule type" value="Genomic_DNA"/>
</dbReference>
<dbReference type="PANTHER" id="PTHR40447">
    <property type="entry name" value="ANAEROBIC SULFITE REDUCTASE SUBUNIT A"/>
    <property type="match status" value="1"/>
</dbReference>
<keyword evidence="3" id="KW-0411">Iron-sulfur</keyword>
<dbReference type="PROSITE" id="PS00198">
    <property type="entry name" value="4FE4S_FER_1"/>
    <property type="match status" value="2"/>
</dbReference>
<dbReference type="STRING" id="1802591.A2113_01930"/>
<keyword evidence="1" id="KW-0479">Metal-binding</keyword>
<dbReference type="PANTHER" id="PTHR40447:SF1">
    <property type="entry name" value="ANAEROBIC SULFITE REDUCTASE SUBUNIT A"/>
    <property type="match status" value="1"/>
</dbReference>